<protein>
    <submittedName>
        <fullName evidence="2">Uncharacterized protein</fullName>
    </submittedName>
</protein>
<name>E3GZK7_METFV</name>
<evidence type="ECO:0000313" key="2">
    <source>
        <dbReference type="EMBL" id="ADP77739.1"/>
    </source>
</evidence>
<feature type="transmembrane region" description="Helical" evidence="1">
    <location>
        <begin position="12"/>
        <end position="31"/>
    </location>
</feature>
<reference evidence="2 3" key="1">
    <citation type="journal article" date="2010" name="Stand. Genomic Sci.">
        <title>Complete genome sequence of Methanothermus fervidus type strain (V24S).</title>
        <authorList>
            <person name="Anderson I."/>
            <person name="Djao O.D."/>
            <person name="Misra M."/>
            <person name="Chertkov O."/>
            <person name="Nolan M."/>
            <person name="Lucas S."/>
            <person name="Lapidus A."/>
            <person name="Del Rio T.G."/>
            <person name="Tice H."/>
            <person name="Cheng J.F."/>
            <person name="Tapia R."/>
            <person name="Han C."/>
            <person name="Goodwin L."/>
            <person name="Pitluck S."/>
            <person name="Liolios K."/>
            <person name="Ivanova N."/>
            <person name="Mavromatis K."/>
            <person name="Mikhailova N."/>
            <person name="Pati A."/>
            <person name="Brambilla E."/>
            <person name="Chen A."/>
            <person name="Palaniappan K."/>
            <person name="Land M."/>
            <person name="Hauser L."/>
            <person name="Chang Y.J."/>
            <person name="Jeffries C.D."/>
            <person name="Sikorski J."/>
            <person name="Spring S."/>
            <person name="Rohde M."/>
            <person name="Eichinger K."/>
            <person name="Huber H."/>
            <person name="Wirth R."/>
            <person name="Goker M."/>
            <person name="Detter J.C."/>
            <person name="Woyke T."/>
            <person name="Bristow J."/>
            <person name="Eisen J.A."/>
            <person name="Markowitz V."/>
            <person name="Hugenholtz P."/>
            <person name="Klenk H.P."/>
            <person name="Kyrpides N.C."/>
        </authorList>
    </citation>
    <scope>NUCLEOTIDE SEQUENCE [LARGE SCALE GENOMIC DNA]</scope>
    <source>
        <strain evidence="3">ATCC 43054 / DSM 2088 / JCM 10308 / V24 S</strain>
    </source>
</reference>
<organism evidence="2 3">
    <name type="scientific">Methanothermus fervidus (strain ATCC 43054 / DSM 2088 / JCM 10308 / V24 S)</name>
    <dbReference type="NCBI Taxonomy" id="523846"/>
    <lineage>
        <taxon>Archaea</taxon>
        <taxon>Methanobacteriati</taxon>
        <taxon>Methanobacteriota</taxon>
        <taxon>Methanomada group</taxon>
        <taxon>Methanobacteria</taxon>
        <taxon>Methanobacteriales</taxon>
        <taxon>Methanothermaceae</taxon>
        <taxon>Methanothermus</taxon>
    </lineage>
</organism>
<dbReference type="KEGG" id="mfv:Mfer_0941"/>
<keyword evidence="3" id="KW-1185">Reference proteome</keyword>
<dbReference type="EMBL" id="CP002278">
    <property type="protein sequence ID" value="ADP77739.1"/>
    <property type="molecule type" value="Genomic_DNA"/>
</dbReference>
<dbReference type="InterPro" id="IPR002798">
    <property type="entry name" value="SpoIIM-like"/>
</dbReference>
<feature type="transmembrane region" description="Helical" evidence="1">
    <location>
        <begin position="43"/>
        <end position="60"/>
    </location>
</feature>
<evidence type="ECO:0000256" key="1">
    <source>
        <dbReference type="SAM" id="Phobius"/>
    </source>
</evidence>
<feature type="transmembrane region" description="Helical" evidence="1">
    <location>
        <begin position="67"/>
        <end position="86"/>
    </location>
</feature>
<dbReference type="STRING" id="523846.Mfer_0941"/>
<dbReference type="Proteomes" id="UP000002315">
    <property type="component" value="Chromosome"/>
</dbReference>
<keyword evidence="1" id="KW-1133">Transmembrane helix</keyword>
<accession>E3GZK7</accession>
<keyword evidence="1" id="KW-0472">Membrane</keyword>
<gene>
    <name evidence="2" type="ordered locus">Mfer_0941</name>
</gene>
<feature type="transmembrane region" description="Helical" evidence="1">
    <location>
        <begin position="131"/>
        <end position="150"/>
    </location>
</feature>
<keyword evidence="1" id="KW-0812">Transmembrane</keyword>
<sequence>MKELSESQKTFLLVFVAFLLGIVTGPLIPALMLECIYTPYPNILGPFLMFFAWLCILSSFKKDNRWFYVPLAIFLIFTLVAPFLGMTEVIPKVKERIAHPPSQGLIGVKPYSFTTFITIFTHNSGGSITDYLSGVSIILPFLAEAIWDLYFSTMTAAFISYWHWKGLKVILGSIFIYFEYSASYLSFIAGANVSRYMFKAIIDVLRTRRIRGNFKEVKEAFKWGLKLVGVSIVLFFVAAIFETWWAPWWYKQIFP</sequence>
<proteinExistence type="predicted"/>
<feature type="transmembrane region" description="Helical" evidence="1">
    <location>
        <begin position="223"/>
        <end position="246"/>
    </location>
</feature>
<dbReference type="AlphaFoldDB" id="E3GZK7"/>
<dbReference type="OrthoDB" id="384106at2157"/>
<dbReference type="HOGENOM" id="CLU_1088244_0_0_2"/>
<dbReference type="Pfam" id="PF01944">
    <property type="entry name" value="SpoIIM"/>
    <property type="match status" value="1"/>
</dbReference>
<evidence type="ECO:0000313" key="3">
    <source>
        <dbReference type="Proteomes" id="UP000002315"/>
    </source>
</evidence>